<gene>
    <name evidence="2" type="ORF">F441_13552</name>
</gene>
<dbReference type="AlphaFoldDB" id="W2WK00"/>
<dbReference type="Proteomes" id="UP000018958">
    <property type="component" value="Unassembled WGS sequence"/>
</dbReference>
<proteinExistence type="predicted"/>
<feature type="region of interest" description="Disordered" evidence="1">
    <location>
        <begin position="1"/>
        <end position="81"/>
    </location>
</feature>
<dbReference type="EMBL" id="ANIX01002692">
    <property type="protein sequence ID" value="ETP10895.1"/>
    <property type="molecule type" value="Genomic_DNA"/>
</dbReference>
<evidence type="ECO:0000313" key="3">
    <source>
        <dbReference type="Proteomes" id="UP000018958"/>
    </source>
</evidence>
<evidence type="ECO:0000256" key="1">
    <source>
        <dbReference type="SAM" id="MobiDB-lite"/>
    </source>
</evidence>
<protein>
    <submittedName>
        <fullName evidence="2">Uncharacterized protein</fullName>
    </submittedName>
</protein>
<comment type="caution">
    <text evidence="2">The sequence shown here is derived from an EMBL/GenBank/DDBJ whole genome shotgun (WGS) entry which is preliminary data.</text>
</comment>
<evidence type="ECO:0000313" key="2">
    <source>
        <dbReference type="EMBL" id="ETP10895.1"/>
    </source>
</evidence>
<sequence length="118" mass="12776">MDQFEGWWHNLRQGQISMTPCHEQTESRDNDDSNDGGNACGGGNAEDTSSVAQAISGGGSSPSSDESEDLALTQQTAVSTQLVRKPDVPVKIKLNSRVVPVGRPRLNRKDSELKLRLI</sequence>
<name>W2WK00_PHYNI</name>
<feature type="compositionally biased region" description="Polar residues" evidence="1">
    <location>
        <begin position="72"/>
        <end position="81"/>
    </location>
</feature>
<reference evidence="2 3" key="1">
    <citation type="submission" date="2013-11" db="EMBL/GenBank/DDBJ databases">
        <title>The Genome Sequence of Phytophthora parasitica CJ01A1.</title>
        <authorList>
            <consortium name="The Broad Institute Genomics Platform"/>
            <person name="Russ C."/>
            <person name="Tyler B."/>
            <person name="Panabieres F."/>
            <person name="Shan W."/>
            <person name="Tripathy S."/>
            <person name="Grunwald N."/>
            <person name="Machado M."/>
            <person name="Johnson C.S."/>
            <person name="Walker B."/>
            <person name="Young S.K."/>
            <person name="Zeng Q."/>
            <person name="Gargeya S."/>
            <person name="Fitzgerald M."/>
            <person name="Haas B."/>
            <person name="Abouelleil A."/>
            <person name="Allen A.W."/>
            <person name="Alvarado L."/>
            <person name="Arachchi H.M."/>
            <person name="Berlin A.M."/>
            <person name="Chapman S.B."/>
            <person name="Gainer-Dewar J."/>
            <person name="Goldberg J."/>
            <person name="Griggs A."/>
            <person name="Gujja S."/>
            <person name="Hansen M."/>
            <person name="Howarth C."/>
            <person name="Imamovic A."/>
            <person name="Ireland A."/>
            <person name="Larimer J."/>
            <person name="McCowan C."/>
            <person name="Murphy C."/>
            <person name="Pearson M."/>
            <person name="Poon T.W."/>
            <person name="Priest M."/>
            <person name="Roberts A."/>
            <person name="Saif S."/>
            <person name="Shea T."/>
            <person name="Sisk P."/>
            <person name="Sykes S."/>
            <person name="Wortman J."/>
            <person name="Nusbaum C."/>
            <person name="Birren B."/>
        </authorList>
    </citation>
    <scope>NUCLEOTIDE SEQUENCE [LARGE SCALE GENOMIC DNA]</scope>
    <source>
        <strain evidence="2 3">CJ01A1</strain>
    </source>
</reference>
<organism evidence="2 3">
    <name type="scientific">Phytophthora nicotianae CJ01A1</name>
    <dbReference type="NCBI Taxonomy" id="1317063"/>
    <lineage>
        <taxon>Eukaryota</taxon>
        <taxon>Sar</taxon>
        <taxon>Stramenopiles</taxon>
        <taxon>Oomycota</taxon>
        <taxon>Peronosporomycetes</taxon>
        <taxon>Peronosporales</taxon>
        <taxon>Peronosporaceae</taxon>
        <taxon>Phytophthora</taxon>
    </lineage>
</organism>
<accession>W2WK00</accession>